<proteinExistence type="predicted"/>
<reference evidence="3 4" key="1">
    <citation type="submission" date="2018-02" db="EMBL/GenBank/DDBJ databases">
        <title>Genomic Encyclopedia of Archaeal and Bacterial Type Strains, Phase II (KMG-II): from individual species to whole genera.</title>
        <authorList>
            <person name="Goeker M."/>
        </authorList>
    </citation>
    <scope>NUCLEOTIDE SEQUENCE [LARGE SCALE GENOMIC DNA]</scope>
    <source>
        <strain evidence="3 4">DSM 29526</strain>
    </source>
</reference>
<gene>
    <name evidence="3" type="ORF">CLV84_4349</name>
</gene>
<accession>A0A2S6HZW5</accession>
<evidence type="ECO:0000313" key="3">
    <source>
        <dbReference type="EMBL" id="PPK83786.1"/>
    </source>
</evidence>
<dbReference type="InterPro" id="IPR025202">
    <property type="entry name" value="PLD-like_dom"/>
</dbReference>
<name>A0A2S6HZW5_9BACT</name>
<organism evidence="3 4">
    <name type="scientific">Neolewinella xylanilytica</name>
    <dbReference type="NCBI Taxonomy" id="1514080"/>
    <lineage>
        <taxon>Bacteria</taxon>
        <taxon>Pseudomonadati</taxon>
        <taxon>Bacteroidota</taxon>
        <taxon>Saprospiria</taxon>
        <taxon>Saprospirales</taxon>
        <taxon>Lewinellaceae</taxon>
        <taxon>Neolewinella</taxon>
    </lineage>
</organism>
<evidence type="ECO:0000256" key="1">
    <source>
        <dbReference type="SAM" id="MobiDB-lite"/>
    </source>
</evidence>
<dbReference type="Gene3D" id="3.30.870.10">
    <property type="entry name" value="Endonuclease Chain A"/>
    <property type="match status" value="1"/>
</dbReference>
<dbReference type="Proteomes" id="UP000237662">
    <property type="component" value="Unassembled WGS sequence"/>
</dbReference>
<dbReference type="EMBL" id="PTJC01000013">
    <property type="protein sequence ID" value="PPK83786.1"/>
    <property type="molecule type" value="Genomic_DNA"/>
</dbReference>
<keyword evidence="4" id="KW-1185">Reference proteome</keyword>
<evidence type="ECO:0000313" key="4">
    <source>
        <dbReference type="Proteomes" id="UP000237662"/>
    </source>
</evidence>
<dbReference type="Pfam" id="PF13091">
    <property type="entry name" value="PLDc_2"/>
    <property type="match status" value="1"/>
</dbReference>
<feature type="domain" description="Phospholipase D-like" evidence="2">
    <location>
        <begin position="61"/>
        <end position="147"/>
    </location>
</feature>
<dbReference type="AlphaFoldDB" id="A0A2S6HZW5"/>
<dbReference type="CDD" id="cd09117">
    <property type="entry name" value="PLDc_Bfil_DEXD_like"/>
    <property type="match status" value="1"/>
</dbReference>
<evidence type="ECO:0000259" key="2">
    <source>
        <dbReference type="Pfam" id="PF13091"/>
    </source>
</evidence>
<protein>
    <submittedName>
        <fullName evidence="3">Phospholipase D-like protein</fullName>
    </submittedName>
</protein>
<feature type="region of interest" description="Disordered" evidence="1">
    <location>
        <begin position="185"/>
        <end position="204"/>
    </location>
</feature>
<comment type="caution">
    <text evidence="3">The sequence shown here is derived from an EMBL/GenBank/DDBJ whole genome shotgun (WGS) entry which is preliminary data.</text>
</comment>
<sequence>MITTFISQGYDEVSENAVGKLIVSNIESGEYDKITILSAFASRSAIQVLQGLLLKNKFDTNNVRIIVGIDQGGTTKQALLQLLTIDNAKVFLYYQKETIIFHPKIYLFEGINQAELIVGSSNLTLNGLFRNVESSIRINGSLKDMDQILNSVKAYYHTIFDESDSNLVPLSPDVIHDLTEDGKIPTESSILRPRNNKKGKNSNRTDKLFSRKEIAKIPRSLFKYFKNEISKSNKNDDNKNIQTLTNLIDRPVEVFNYDEPSYHFPQGVHVGHILYGLKVIGKSNRKDSHIADEYVRLRGDIGTGEIGGFQRKSKYLLIGMMQLGLIDDNRNVEDQSNYQINLTENGRKLFAILEDVIELVDLSFKKKNKDFDKSWEMVHNKRHYIKILKSVIQLHNENLQFFRNLIFEMGAVNLMAEFLNTSDESSLPKTQFIYEHFFSFPKVVEYCKKYNIKPGTVEAAKRRCPLIIDLLEIAGLVEQSTSYVDVGKLQSNLF</sequence>
<dbReference type="SUPFAM" id="SSF56024">
    <property type="entry name" value="Phospholipase D/nuclease"/>
    <property type="match status" value="1"/>
</dbReference>